<name>A0ABU9WBG4_9BURK</name>
<dbReference type="Gene3D" id="3.40.50.300">
    <property type="entry name" value="P-loop containing nucleotide triphosphate hydrolases"/>
    <property type="match status" value="1"/>
</dbReference>
<gene>
    <name evidence="9" type="ORF">VOI36_05690</name>
</gene>
<keyword evidence="10" id="KW-1185">Reference proteome</keyword>
<feature type="domain" description="ABC transporter" evidence="8">
    <location>
        <begin position="6"/>
        <end position="257"/>
    </location>
</feature>
<dbReference type="PANTHER" id="PTHR42711:SF5">
    <property type="entry name" value="ABC TRANSPORTER ATP-BINDING PROTEIN NATA"/>
    <property type="match status" value="1"/>
</dbReference>
<comment type="caution">
    <text evidence="9">The sequence shown here is derived from an EMBL/GenBank/DDBJ whole genome shotgun (WGS) entry which is preliminary data.</text>
</comment>
<dbReference type="InterPro" id="IPR050763">
    <property type="entry name" value="ABC_transporter_ATP-binding"/>
</dbReference>
<keyword evidence="5" id="KW-0997">Cell inner membrane</keyword>
<keyword evidence="6" id="KW-0547">Nucleotide-binding</keyword>
<dbReference type="Pfam" id="PF00005">
    <property type="entry name" value="ABC_tran"/>
    <property type="match status" value="1"/>
</dbReference>
<keyword evidence="2" id="KW-0813">Transport</keyword>
<evidence type="ECO:0000256" key="7">
    <source>
        <dbReference type="ARBA" id="ARBA00022840"/>
    </source>
</evidence>
<evidence type="ECO:0000256" key="3">
    <source>
        <dbReference type="ARBA" id="ARBA00022458"/>
    </source>
</evidence>
<reference evidence="9 10" key="1">
    <citation type="submission" date="2024-05" db="EMBL/GenBank/DDBJ databases">
        <title>Burkholderia sp. Nov. a novel bacteria isolated from rhizosphere soil of Camellia sinensis.</title>
        <authorList>
            <person name="Dong Y."/>
        </authorList>
    </citation>
    <scope>NUCLEOTIDE SEQUENCE [LARGE SCALE GENOMIC DNA]</scope>
    <source>
        <strain evidence="9 10">GS2Y</strain>
    </source>
</reference>
<protein>
    <submittedName>
        <fullName evidence="9">ATP-binding cassette domain-containing protein</fullName>
    </submittedName>
</protein>
<dbReference type="EMBL" id="JBCPYA010000001">
    <property type="protein sequence ID" value="MEN2469380.1"/>
    <property type="molecule type" value="Genomic_DNA"/>
</dbReference>
<keyword evidence="3" id="KW-0536">Nodulation</keyword>
<evidence type="ECO:0000256" key="5">
    <source>
        <dbReference type="ARBA" id="ARBA00022519"/>
    </source>
</evidence>
<organism evidence="9 10">
    <name type="scientific">Burkholderia theae</name>
    <dbReference type="NCBI Taxonomy" id="3143496"/>
    <lineage>
        <taxon>Bacteria</taxon>
        <taxon>Pseudomonadati</taxon>
        <taxon>Pseudomonadota</taxon>
        <taxon>Betaproteobacteria</taxon>
        <taxon>Burkholderiales</taxon>
        <taxon>Burkholderiaceae</taxon>
        <taxon>Burkholderia</taxon>
    </lineage>
</organism>
<comment type="similarity">
    <text evidence="1">Belongs to the ABC transporter superfamily.</text>
</comment>
<sequence>MSPNCIELNSVARSFKRASKKGIFSSKSRYDIHNGLTVALRDVSFSVPENQVLGLLGQNGAGKTTLIRILTGLLPPTNGVVRVFGKIPTIRDKEFLRNICLIAGQRRQLTWDLPATDTFIVLKHLYRIDEREYIDQLGFLTELLDLKDLLCKPVRTLSLGQRMKCEIAASLLHSPSLVFLDEPTIGLDAAARQAVWKFFDEYRKRRSTSIVLTSHYMEDIEAMADRTVLLQGGTVAFDGSLTELRSFAGTGKIVRVHYAHPVELPLEFEVRPLGQLGFDVVVTRDALASTVQRLLTFGQIIDLSVLDMPFREKVTEAA</sequence>
<dbReference type="SMART" id="SM00382">
    <property type="entry name" value="AAA"/>
    <property type="match status" value="1"/>
</dbReference>
<evidence type="ECO:0000313" key="9">
    <source>
        <dbReference type="EMBL" id="MEN2469380.1"/>
    </source>
</evidence>
<dbReference type="InterPro" id="IPR003593">
    <property type="entry name" value="AAA+_ATPase"/>
</dbReference>
<evidence type="ECO:0000256" key="4">
    <source>
        <dbReference type="ARBA" id="ARBA00022475"/>
    </source>
</evidence>
<dbReference type="RefSeq" id="WP_343491133.1">
    <property type="nucleotide sequence ID" value="NZ_JBCPYA010000001.1"/>
</dbReference>
<keyword evidence="4" id="KW-1003">Cell membrane</keyword>
<evidence type="ECO:0000256" key="1">
    <source>
        <dbReference type="ARBA" id="ARBA00005417"/>
    </source>
</evidence>
<dbReference type="Proteomes" id="UP001466933">
    <property type="component" value="Unassembled WGS sequence"/>
</dbReference>
<dbReference type="GO" id="GO:0005524">
    <property type="term" value="F:ATP binding"/>
    <property type="evidence" value="ECO:0007669"/>
    <property type="project" value="UniProtKB-KW"/>
</dbReference>
<dbReference type="PANTHER" id="PTHR42711">
    <property type="entry name" value="ABC TRANSPORTER ATP-BINDING PROTEIN"/>
    <property type="match status" value="1"/>
</dbReference>
<keyword evidence="7 9" id="KW-0067">ATP-binding</keyword>
<evidence type="ECO:0000259" key="8">
    <source>
        <dbReference type="PROSITE" id="PS50893"/>
    </source>
</evidence>
<evidence type="ECO:0000256" key="2">
    <source>
        <dbReference type="ARBA" id="ARBA00022448"/>
    </source>
</evidence>
<dbReference type="PROSITE" id="PS50893">
    <property type="entry name" value="ABC_TRANSPORTER_2"/>
    <property type="match status" value="1"/>
</dbReference>
<dbReference type="SUPFAM" id="SSF52540">
    <property type="entry name" value="P-loop containing nucleoside triphosphate hydrolases"/>
    <property type="match status" value="1"/>
</dbReference>
<keyword evidence="5" id="KW-0472">Membrane</keyword>
<accession>A0ABU9WBG4</accession>
<proteinExistence type="inferred from homology"/>
<evidence type="ECO:0000313" key="10">
    <source>
        <dbReference type="Proteomes" id="UP001466933"/>
    </source>
</evidence>
<dbReference type="InterPro" id="IPR027417">
    <property type="entry name" value="P-loop_NTPase"/>
</dbReference>
<evidence type="ECO:0000256" key="6">
    <source>
        <dbReference type="ARBA" id="ARBA00022741"/>
    </source>
</evidence>
<dbReference type="InterPro" id="IPR003439">
    <property type="entry name" value="ABC_transporter-like_ATP-bd"/>
</dbReference>